<proteinExistence type="predicted"/>
<dbReference type="GO" id="GO:0043161">
    <property type="term" value="P:proteasome-mediated ubiquitin-dependent protein catabolic process"/>
    <property type="evidence" value="ECO:0007669"/>
    <property type="project" value="TreeGrafter"/>
</dbReference>
<dbReference type="GO" id="GO:0008270">
    <property type="term" value="F:zinc ion binding"/>
    <property type="evidence" value="ECO:0007669"/>
    <property type="project" value="UniProtKB-KW"/>
</dbReference>
<dbReference type="Gene3D" id="3.30.40.10">
    <property type="entry name" value="Zinc/RING finger domain, C3HC4 (zinc finger)"/>
    <property type="match status" value="2"/>
</dbReference>
<feature type="compositionally biased region" description="Polar residues" evidence="5">
    <location>
        <begin position="633"/>
        <end position="649"/>
    </location>
</feature>
<evidence type="ECO:0000313" key="8">
    <source>
        <dbReference type="Proteomes" id="UP001188597"/>
    </source>
</evidence>
<dbReference type="SUPFAM" id="SSF57850">
    <property type="entry name" value="RING/U-box"/>
    <property type="match status" value="2"/>
</dbReference>
<feature type="compositionally biased region" description="Polar residues" evidence="5">
    <location>
        <begin position="309"/>
        <end position="325"/>
    </location>
</feature>
<comment type="caution">
    <text evidence="7">The sequence shown here is derived from an EMBL/GenBank/DDBJ whole genome shotgun (WGS) entry which is preliminary data.</text>
</comment>
<dbReference type="InterPro" id="IPR001841">
    <property type="entry name" value="Znf_RING"/>
</dbReference>
<keyword evidence="1" id="KW-0479">Metal-binding</keyword>
<feature type="compositionally biased region" description="Low complexity" evidence="5">
    <location>
        <begin position="194"/>
        <end position="210"/>
    </location>
</feature>
<evidence type="ECO:0000259" key="6">
    <source>
        <dbReference type="PROSITE" id="PS50089"/>
    </source>
</evidence>
<dbReference type="PROSITE" id="PS50089">
    <property type="entry name" value="ZF_RING_2"/>
    <property type="match status" value="2"/>
</dbReference>
<dbReference type="AlphaFoldDB" id="A0AA88X9F2"/>
<sequence>MTLQKRSLKGLKNSYIELAVLGTNVLKESPEPCHEHLTIISQYRTVGSQYSRSAVSLRIPHNIQQLHLLPNLLKQKVEFLRPNIKEGPYMLLFSVMKDVKHEWSSFNDDATSVLCKLEVTLQKVKVMTTTDGKVLDLLFITNDILRGFTLLYIRAEHHLPSQHPRSVVHRNSISPKNKTPFFTQTPSDQPNNMPTRSTLSTTSPRSSSLPENPFTGLIRYVSVNCFFLKVSGGTCSICHEDFVLRDMVNRLPCSHIFHTRCILRWLKRSNTCPLCRSKVHKEEPARPKETHGQPIRIMRLNRESFHRVPTSQSRPAPTSRNVTRSVENEAHIPQSRPTPTARNVIPSVQNEEHGDAVSCVTLDEAGDTVGQDPNLQNFPLAQRAVNLYLRHHLTEIRKQENDEVLMYNPAVLLAQATNQSSPTYMSYLYTGTAPVYKENRSVAKPWRQPPLDQSLPPLTSASILWLDRLRGFTLLYIRAEHHLPSQHPRSVVHRNSISPKNKTPFFTETSSDQPNNMPTRSTLSTTSPRSSSLPENPFTGLIRYVSVNCFFLKVSGGTCSICHEDFVLRDMVNRLPCSHIFHTRCILRWLKRSNTCPLCRSKVHKEEPARPKETHGQPIRIMRLNRESFHRVPTSQSRPAPTSRNVTRSVENEAHIPQSRPTPTARNVIPSVQNEEHGDAVSCVTLDEAGDTVMIDA</sequence>
<organism evidence="7 8">
    <name type="scientific">Escallonia herrerae</name>
    <dbReference type="NCBI Taxonomy" id="1293975"/>
    <lineage>
        <taxon>Eukaryota</taxon>
        <taxon>Viridiplantae</taxon>
        <taxon>Streptophyta</taxon>
        <taxon>Embryophyta</taxon>
        <taxon>Tracheophyta</taxon>
        <taxon>Spermatophyta</taxon>
        <taxon>Magnoliopsida</taxon>
        <taxon>eudicotyledons</taxon>
        <taxon>Gunneridae</taxon>
        <taxon>Pentapetalae</taxon>
        <taxon>asterids</taxon>
        <taxon>campanulids</taxon>
        <taxon>Escalloniales</taxon>
        <taxon>Escalloniaceae</taxon>
        <taxon>Escallonia</taxon>
    </lineage>
</organism>
<keyword evidence="8" id="KW-1185">Reference proteome</keyword>
<name>A0AA88X9F2_9ASTE</name>
<feature type="region of interest" description="Disordered" evidence="5">
    <location>
        <begin position="163"/>
        <end position="210"/>
    </location>
</feature>
<dbReference type="EMBL" id="JAVXUP010000022">
    <property type="protein sequence ID" value="KAK3042243.1"/>
    <property type="molecule type" value="Genomic_DNA"/>
</dbReference>
<feature type="compositionally biased region" description="Low complexity" evidence="5">
    <location>
        <begin position="518"/>
        <end position="533"/>
    </location>
</feature>
<dbReference type="Pfam" id="PF13639">
    <property type="entry name" value="zf-RING_2"/>
    <property type="match status" value="2"/>
</dbReference>
<evidence type="ECO:0000256" key="3">
    <source>
        <dbReference type="ARBA" id="ARBA00022833"/>
    </source>
</evidence>
<protein>
    <recommendedName>
        <fullName evidence="6">RING-type domain-containing protein</fullName>
    </recommendedName>
</protein>
<feature type="compositionally biased region" description="Polar residues" evidence="5">
    <location>
        <begin position="493"/>
        <end position="517"/>
    </location>
</feature>
<keyword evidence="2 4" id="KW-0863">Zinc-finger</keyword>
<dbReference type="GO" id="GO:0012505">
    <property type="term" value="C:endomembrane system"/>
    <property type="evidence" value="ECO:0007669"/>
    <property type="project" value="TreeGrafter"/>
</dbReference>
<feature type="region of interest" description="Disordered" evidence="5">
    <location>
        <begin position="630"/>
        <end position="666"/>
    </location>
</feature>
<dbReference type="GO" id="GO:0061630">
    <property type="term" value="F:ubiquitin protein ligase activity"/>
    <property type="evidence" value="ECO:0007669"/>
    <property type="project" value="TreeGrafter"/>
</dbReference>
<feature type="domain" description="RING-type" evidence="6">
    <location>
        <begin position="235"/>
        <end position="276"/>
    </location>
</feature>
<dbReference type="InterPro" id="IPR050731">
    <property type="entry name" value="HRD1_E3_ubiq-ligases"/>
</dbReference>
<evidence type="ECO:0000256" key="1">
    <source>
        <dbReference type="ARBA" id="ARBA00022723"/>
    </source>
</evidence>
<dbReference type="PANTHER" id="PTHR22763">
    <property type="entry name" value="RING ZINC FINGER PROTEIN"/>
    <property type="match status" value="1"/>
</dbReference>
<dbReference type="CDD" id="cd16454">
    <property type="entry name" value="RING-H2_PA-TM-RING"/>
    <property type="match status" value="2"/>
</dbReference>
<feature type="compositionally biased region" description="Polar residues" evidence="5">
    <location>
        <begin position="169"/>
        <end position="193"/>
    </location>
</feature>
<evidence type="ECO:0000256" key="5">
    <source>
        <dbReference type="SAM" id="MobiDB-lite"/>
    </source>
</evidence>
<dbReference type="InterPro" id="IPR013083">
    <property type="entry name" value="Znf_RING/FYVE/PHD"/>
</dbReference>
<reference evidence="7" key="1">
    <citation type="submission" date="2022-12" db="EMBL/GenBank/DDBJ databases">
        <title>Draft genome assemblies for two species of Escallonia (Escalloniales).</title>
        <authorList>
            <person name="Chanderbali A."/>
            <person name="Dervinis C."/>
            <person name="Anghel I."/>
            <person name="Soltis D."/>
            <person name="Soltis P."/>
            <person name="Zapata F."/>
        </authorList>
    </citation>
    <scope>NUCLEOTIDE SEQUENCE</scope>
    <source>
        <strain evidence="7">UCBG64.0493</strain>
        <tissue evidence="7">Leaf</tissue>
    </source>
</reference>
<keyword evidence="3" id="KW-0862">Zinc</keyword>
<dbReference type="Proteomes" id="UP001188597">
    <property type="component" value="Unassembled WGS sequence"/>
</dbReference>
<evidence type="ECO:0000313" key="7">
    <source>
        <dbReference type="EMBL" id="KAK3042243.1"/>
    </source>
</evidence>
<accession>A0AA88X9F2</accession>
<dbReference type="SMART" id="SM00184">
    <property type="entry name" value="RING"/>
    <property type="match status" value="2"/>
</dbReference>
<gene>
    <name evidence="7" type="ORF">RJ639_001838</name>
</gene>
<feature type="domain" description="RING-type" evidence="6">
    <location>
        <begin position="559"/>
        <end position="600"/>
    </location>
</feature>
<evidence type="ECO:0000256" key="4">
    <source>
        <dbReference type="PROSITE-ProRule" id="PRU00175"/>
    </source>
</evidence>
<feature type="region of interest" description="Disordered" evidence="5">
    <location>
        <begin position="306"/>
        <end position="342"/>
    </location>
</feature>
<feature type="region of interest" description="Disordered" evidence="5">
    <location>
        <begin position="488"/>
        <end position="533"/>
    </location>
</feature>
<dbReference type="PANTHER" id="PTHR22763:SF162">
    <property type="entry name" value="TRANSMEMBRANE E3 UBIQUITIN-PROTEIN LIGASE 1"/>
    <property type="match status" value="1"/>
</dbReference>
<evidence type="ECO:0000256" key="2">
    <source>
        <dbReference type="ARBA" id="ARBA00022771"/>
    </source>
</evidence>